<dbReference type="STRING" id="913774.A0A0C3C5K5"/>
<evidence type="ECO:0000313" key="1">
    <source>
        <dbReference type="EMBL" id="KIM94153.1"/>
    </source>
</evidence>
<evidence type="ECO:0000313" key="2">
    <source>
        <dbReference type="Proteomes" id="UP000054321"/>
    </source>
</evidence>
<dbReference type="PANTHER" id="PTHR34846:SF5">
    <property type="entry name" value="CARBOXYMUCONOLACTONE DECARBOXYLASE-LIKE DOMAIN-CONTAINING PROTEIN"/>
    <property type="match status" value="1"/>
</dbReference>
<dbReference type="SUPFAM" id="SSF69118">
    <property type="entry name" value="AhpD-like"/>
    <property type="match status" value="1"/>
</dbReference>
<dbReference type="PANTHER" id="PTHR34846">
    <property type="entry name" value="4-CARBOXYMUCONOLACTONE DECARBOXYLASE FAMILY PROTEIN (AFU_ORTHOLOGUE AFUA_6G11590)"/>
    <property type="match status" value="1"/>
</dbReference>
<dbReference type="AlphaFoldDB" id="A0A0C3C5K5"/>
<dbReference type="HOGENOM" id="CLU_082760_2_4_1"/>
<reference evidence="2" key="2">
    <citation type="submission" date="2015-01" db="EMBL/GenBank/DDBJ databases">
        <title>Evolutionary Origins and Diversification of the Mycorrhizal Mutualists.</title>
        <authorList>
            <consortium name="DOE Joint Genome Institute"/>
            <consortium name="Mycorrhizal Genomics Consortium"/>
            <person name="Kohler A."/>
            <person name="Kuo A."/>
            <person name="Nagy L.G."/>
            <person name="Floudas D."/>
            <person name="Copeland A."/>
            <person name="Barry K.W."/>
            <person name="Cichocki N."/>
            <person name="Veneault-Fourrey C."/>
            <person name="LaButti K."/>
            <person name="Lindquist E.A."/>
            <person name="Lipzen A."/>
            <person name="Lundell T."/>
            <person name="Morin E."/>
            <person name="Murat C."/>
            <person name="Riley R."/>
            <person name="Ohm R."/>
            <person name="Sun H."/>
            <person name="Tunlid A."/>
            <person name="Henrissat B."/>
            <person name="Grigoriev I.V."/>
            <person name="Hibbett D.S."/>
            <person name="Martin F."/>
        </authorList>
    </citation>
    <scope>NUCLEOTIDE SEQUENCE [LARGE SCALE GENOMIC DNA]</scope>
    <source>
        <strain evidence="2">Zn</strain>
    </source>
</reference>
<keyword evidence="2" id="KW-1185">Reference proteome</keyword>
<gene>
    <name evidence="1" type="ORF">OIDMADRAFT_60986</name>
</gene>
<sequence length="184" mass="21516">MGRFPYPAWEDKNFAAAGKPTINVFKLLSYSPETVELWTSIGNAHFTRINFSKKDRELIILLSSAKFRSYYEWTHHIPLSTKFGVTDKQRNELRNAAKVKGYFSEAYWKENKANFDTKEQVLLTFLEAIIDFGEVDEAIWQKATETFSKRQIMEMLTMQGFYYTLSRVTTVLKIDMEGNLKPRL</sequence>
<dbReference type="Proteomes" id="UP000054321">
    <property type="component" value="Unassembled WGS sequence"/>
</dbReference>
<dbReference type="OrthoDB" id="2567457at2759"/>
<dbReference type="InterPro" id="IPR029032">
    <property type="entry name" value="AhpD-like"/>
</dbReference>
<protein>
    <submittedName>
        <fullName evidence="1">Uncharacterized protein</fullName>
    </submittedName>
</protein>
<name>A0A0C3C5K5_OIDMZ</name>
<dbReference type="Gene3D" id="1.20.1290.10">
    <property type="entry name" value="AhpD-like"/>
    <property type="match status" value="1"/>
</dbReference>
<dbReference type="EMBL" id="KN832891">
    <property type="protein sequence ID" value="KIM94153.1"/>
    <property type="molecule type" value="Genomic_DNA"/>
</dbReference>
<reference evidence="1 2" key="1">
    <citation type="submission" date="2014-04" db="EMBL/GenBank/DDBJ databases">
        <authorList>
            <consortium name="DOE Joint Genome Institute"/>
            <person name="Kuo A."/>
            <person name="Martino E."/>
            <person name="Perotto S."/>
            <person name="Kohler A."/>
            <person name="Nagy L.G."/>
            <person name="Floudas D."/>
            <person name="Copeland A."/>
            <person name="Barry K.W."/>
            <person name="Cichocki N."/>
            <person name="Veneault-Fourrey C."/>
            <person name="LaButti K."/>
            <person name="Lindquist E.A."/>
            <person name="Lipzen A."/>
            <person name="Lundell T."/>
            <person name="Morin E."/>
            <person name="Murat C."/>
            <person name="Sun H."/>
            <person name="Tunlid A."/>
            <person name="Henrissat B."/>
            <person name="Grigoriev I.V."/>
            <person name="Hibbett D.S."/>
            <person name="Martin F."/>
            <person name="Nordberg H.P."/>
            <person name="Cantor M.N."/>
            <person name="Hua S.X."/>
        </authorList>
    </citation>
    <scope>NUCLEOTIDE SEQUENCE [LARGE SCALE GENOMIC DNA]</scope>
    <source>
        <strain evidence="1 2">Zn</strain>
    </source>
</reference>
<organism evidence="1 2">
    <name type="scientific">Oidiodendron maius (strain Zn)</name>
    <dbReference type="NCBI Taxonomy" id="913774"/>
    <lineage>
        <taxon>Eukaryota</taxon>
        <taxon>Fungi</taxon>
        <taxon>Dikarya</taxon>
        <taxon>Ascomycota</taxon>
        <taxon>Pezizomycotina</taxon>
        <taxon>Leotiomycetes</taxon>
        <taxon>Leotiomycetes incertae sedis</taxon>
        <taxon>Myxotrichaceae</taxon>
        <taxon>Oidiodendron</taxon>
    </lineage>
</organism>
<dbReference type="InParanoid" id="A0A0C3C5K5"/>
<accession>A0A0C3C5K5</accession>
<proteinExistence type="predicted"/>